<dbReference type="InterPro" id="IPR020550">
    <property type="entry name" value="Inositol_monophosphatase_CS"/>
</dbReference>
<dbReference type="InterPro" id="IPR033942">
    <property type="entry name" value="IMPase"/>
</dbReference>
<sequence>MAVSPRLSPAMTVLQAAIQKASRRLLRDFADVESLQVTTKGAGDFVSQADFRAEQTLREELSRARPGWGFLMEESGASGADDWEWRWVVDPLDGTTNFLHGIPHWAISVGVEKRTGETTSELMAGCIYNPAGNEMFWAEKGMGAYLNDKRLRVSARRDMGSALFATGIPFAKVQRKAEFSATLARLMPQVAGVRRFGAAALDLAWVAAGRYDGFWELGLQKWDIAAGLVILKEAGGFITDPAGGETHYETGDVVAGNQALHPKLREVVAEGIAAAQAHRAANAG</sequence>
<accession>A0ABX1EC20</accession>
<dbReference type="RefSeq" id="WP_168035095.1">
    <property type="nucleotide sequence ID" value="NZ_JAAVNE010000081.1"/>
</dbReference>
<dbReference type="PANTHER" id="PTHR20854">
    <property type="entry name" value="INOSITOL MONOPHOSPHATASE"/>
    <property type="match status" value="1"/>
</dbReference>
<dbReference type="InterPro" id="IPR020583">
    <property type="entry name" value="Inositol_monoP_metal-BS"/>
</dbReference>
<evidence type="ECO:0000256" key="7">
    <source>
        <dbReference type="RuleBase" id="RU364068"/>
    </source>
</evidence>
<reference evidence="8 9" key="1">
    <citation type="submission" date="2020-03" db="EMBL/GenBank/DDBJ databases">
        <title>Roseomonas selenitidurans sp. nov. isolated from urban soil.</title>
        <authorList>
            <person name="Liu H."/>
        </authorList>
    </citation>
    <scope>NUCLEOTIDE SEQUENCE [LARGE SCALE GENOMIC DNA]</scope>
    <source>
        <strain evidence="8 9">BU-1</strain>
    </source>
</reference>
<comment type="catalytic activity">
    <reaction evidence="1 7">
        <text>a myo-inositol phosphate + H2O = myo-inositol + phosphate</text>
        <dbReference type="Rhea" id="RHEA:24056"/>
        <dbReference type="ChEBI" id="CHEBI:15377"/>
        <dbReference type="ChEBI" id="CHEBI:17268"/>
        <dbReference type="ChEBI" id="CHEBI:43474"/>
        <dbReference type="ChEBI" id="CHEBI:84139"/>
        <dbReference type="EC" id="3.1.3.25"/>
    </reaction>
</comment>
<proteinExistence type="inferred from homology"/>
<comment type="caution">
    <text evidence="8">The sequence shown here is derived from an EMBL/GenBank/DDBJ whole genome shotgun (WGS) entry which is preliminary data.</text>
</comment>
<evidence type="ECO:0000256" key="3">
    <source>
        <dbReference type="ARBA" id="ARBA00009759"/>
    </source>
</evidence>
<evidence type="ECO:0000256" key="4">
    <source>
        <dbReference type="ARBA" id="ARBA00022723"/>
    </source>
</evidence>
<dbReference type="Gene3D" id="3.40.190.80">
    <property type="match status" value="1"/>
</dbReference>
<evidence type="ECO:0000256" key="2">
    <source>
        <dbReference type="ARBA" id="ARBA00001946"/>
    </source>
</evidence>
<evidence type="ECO:0000256" key="1">
    <source>
        <dbReference type="ARBA" id="ARBA00001033"/>
    </source>
</evidence>
<dbReference type="PRINTS" id="PR01959">
    <property type="entry name" value="SBIMPHPHTASE"/>
</dbReference>
<comment type="cofactor">
    <cofactor evidence="2 7">
        <name>Mg(2+)</name>
        <dbReference type="ChEBI" id="CHEBI:18420"/>
    </cofactor>
</comment>
<name>A0ABX1EC20_9PROT</name>
<dbReference type="PRINTS" id="PR00377">
    <property type="entry name" value="IMPHPHTASES"/>
</dbReference>
<keyword evidence="5 7" id="KW-0378">Hydrolase</keyword>
<dbReference type="Gene3D" id="3.30.540.10">
    <property type="entry name" value="Fructose-1,6-Bisphosphatase, subunit A, domain 1"/>
    <property type="match status" value="1"/>
</dbReference>
<comment type="similarity">
    <text evidence="3 7">Belongs to the inositol monophosphatase superfamily.</text>
</comment>
<dbReference type="PROSITE" id="PS00630">
    <property type="entry name" value="IMP_2"/>
    <property type="match status" value="1"/>
</dbReference>
<evidence type="ECO:0000256" key="6">
    <source>
        <dbReference type="ARBA" id="ARBA00022842"/>
    </source>
</evidence>
<dbReference type="Pfam" id="PF00459">
    <property type="entry name" value="Inositol_P"/>
    <property type="match status" value="1"/>
</dbReference>
<dbReference type="CDD" id="cd01639">
    <property type="entry name" value="IMPase"/>
    <property type="match status" value="1"/>
</dbReference>
<evidence type="ECO:0000313" key="8">
    <source>
        <dbReference type="EMBL" id="NKC34386.1"/>
    </source>
</evidence>
<keyword evidence="6 7" id="KW-0460">Magnesium</keyword>
<dbReference type="SUPFAM" id="SSF56655">
    <property type="entry name" value="Carbohydrate phosphatase"/>
    <property type="match status" value="1"/>
</dbReference>
<keyword evidence="9" id="KW-1185">Reference proteome</keyword>
<dbReference type="PROSITE" id="PS00629">
    <property type="entry name" value="IMP_1"/>
    <property type="match status" value="1"/>
</dbReference>
<dbReference type="EC" id="3.1.3.25" evidence="7"/>
<dbReference type="Proteomes" id="UP000787635">
    <property type="component" value="Unassembled WGS sequence"/>
</dbReference>
<organism evidence="8 9">
    <name type="scientific">Falsiroseomonas selenitidurans</name>
    <dbReference type="NCBI Taxonomy" id="2716335"/>
    <lineage>
        <taxon>Bacteria</taxon>
        <taxon>Pseudomonadati</taxon>
        <taxon>Pseudomonadota</taxon>
        <taxon>Alphaproteobacteria</taxon>
        <taxon>Acetobacterales</taxon>
        <taxon>Roseomonadaceae</taxon>
        <taxon>Falsiroseomonas</taxon>
    </lineage>
</organism>
<protein>
    <recommendedName>
        <fullName evidence="7">Inositol-1-monophosphatase</fullName>
        <ecNumber evidence="7">3.1.3.25</ecNumber>
    </recommendedName>
</protein>
<gene>
    <name evidence="8" type="ORF">HEQ75_26280</name>
</gene>
<dbReference type="InterPro" id="IPR022337">
    <property type="entry name" value="Inositol_monophosphatase_SuhB"/>
</dbReference>
<dbReference type="EMBL" id="JAAVNE010000081">
    <property type="protein sequence ID" value="NKC34386.1"/>
    <property type="molecule type" value="Genomic_DNA"/>
</dbReference>
<dbReference type="InterPro" id="IPR000760">
    <property type="entry name" value="Inositol_monophosphatase-like"/>
</dbReference>
<evidence type="ECO:0000256" key="5">
    <source>
        <dbReference type="ARBA" id="ARBA00022801"/>
    </source>
</evidence>
<dbReference type="PANTHER" id="PTHR20854:SF4">
    <property type="entry name" value="INOSITOL-1-MONOPHOSPHATASE-RELATED"/>
    <property type="match status" value="1"/>
</dbReference>
<evidence type="ECO:0000313" key="9">
    <source>
        <dbReference type="Proteomes" id="UP000787635"/>
    </source>
</evidence>
<keyword evidence="4 7" id="KW-0479">Metal-binding</keyword>